<accession>A0ABP7PIV1</accession>
<keyword evidence="2" id="KW-0732">Signal</keyword>
<dbReference type="RefSeq" id="WP_344785039.1">
    <property type="nucleotide sequence ID" value="NZ_BAAAZW010000009.1"/>
</dbReference>
<feature type="compositionally biased region" description="Polar residues" evidence="1">
    <location>
        <begin position="27"/>
        <end position="44"/>
    </location>
</feature>
<protein>
    <recommendedName>
        <fullName evidence="5">LGFP repeat-containing protein</fullName>
    </recommendedName>
</protein>
<organism evidence="3 4">
    <name type="scientific">Gordonia caeni</name>
    <dbReference type="NCBI Taxonomy" id="1007097"/>
    <lineage>
        <taxon>Bacteria</taxon>
        <taxon>Bacillati</taxon>
        <taxon>Actinomycetota</taxon>
        <taxon>Actinomycetes</taxon>
        <taxon>Mycobacteriales</taxon>
        <taxon>Gordoniaceae</taxon>
        <taxon>Gordonia</taxon>
    </lineage>
</organism>
<dbReference type="Pfam" id="PF08310">
    <property type="entry name" value="LGFP"/>
    <property type="match status" value="1"/>
</dbReference>
<keyword evidence="4" id="KW-1185">Reference proteome</keyword>
<reference evidence="4" key="1">
    <citation type="journal article" date="2019" name="Int. J. Syst. Evol. Microbiol.">
        <title>The Global Catalogue of Microorganisms (GCM) 10K type strain sequencing project: providing services to taxonomists for standard genome sequencing and annotation.</title>
        <authorList>
            <consortium name="The Broad Institute Genomics Platform"/>
            <consortium name="The Broad Institute Genome Sequencing Center for Infectious Disease"/>
            <person name="Wu L."/>
            <person name="Ma J."/>
        </authorList>
    </citation>
    <scope>NUCLEOTIDE SEQUENCE [LARGE SCALE GENOMIC DNA]</scope>
    <source>
        <strain evidence="4">JCM 16923</strain>
    </source>
</reference>
<evidence type="ECO:0000256" key="2">
    <source>
        <dbReference type="SAM" id="SignalP"/>
    </source>
</evidence>
<feature type="region of interest" description="Disordered" evidence="1">
    <location>
        <begin position="163"/>
        <end position="196"/>
    </location>
</feature>
<dbReference type="Proteomes" id="UP001418444">
    <property type="component" value="Unassembled WGS sequence"/>
</dbReference>
<feature type="signal peptide" evidence="2">
    <location>
        <begin position="1"/>
        <end position="23"/>
    </location>
</feature>
<dbReference type="InterPro" id="IPR013207">
    <property type="entry name" value="LGFP"/>
</dbReference>
<evidence type="ECO:0008006" key="5">
    <source>
        <dbReference type="Google" id="ProtNLM"/>
    </source>
</evidence>
<dbReference type="PROSITE" id="PS51257">
    <property type="entry name" value="PROKAR_LIPOPROTEIN"/>
    <property type="match status" value="1"/>
</dbReference>
<feature type="chain" id="PRO_5046139288" description="LGFP repeat-containing protein" evidence="2">
    <location>
        <begin position="24"/>
        <end position="224"/>
    </location>
</feature>
<comment type="caution">
    <text evidence="3">The sequence shown here is derived from an EMBL/GenBank/DDBJ whole genome shotgun (WGS) entry which is preliminary data.</text>
</comment>
<sequence length="224" mass="22803">MRKTAHRRTAGAVAGLAAVALIAAGCSSDTNDDASPSNAAQTGVSATQEPEASASTAESESSAAPASASEASADASEVKVMGERDVEVTMTGPIAVKYASATDAQKKTLGKPLTGDHNAETRDSGVVFQQFQGGVITAKNDDPGTPAYITWGKIRDAWNTERAADGTPSQTGKNGSEGPLGVATSDEVTDGDLKESTFEHGKVTYNTKTGKVTVTVNGKVVPAE</sequence>
<evidence type="ECO:0000313" key="3">
    <source>
        <dbReference type="EMBL" id="GAA3966412.1"/>
    </source>
</evidence>
<feature type="compositionally biased region" description="Low complexity" evidence="1">
    <location>
        <begin position="45"/>
        <end position="75"/>
    </location>
</feature>
<proteinExistence type="predicted"/>
<feature type="region of interest" description="Disordered" evidence="1">
    <location>
        <begin position="27"/>
        <end position="79"/>
    </location>
</feature>
<dbReference type="EMBL" id="BAAAZW010000009">
    <property type="protein sequence ID" value="GAA3966412.1"/>
    <property type="molecule type" value="Genomic_DNA"/>
</dbReference>
<evidence type="ECO:0000256" key="1">
    <source>
        <dbReference type="SAM" id="MobiDB-lite"/>
    </source>
</evidence>
<name>A0ABP7PIV1_9ACTN</name>
<evidence type="ECO:0000313" key="4">
    <source>
        <dbReference type="Proteomes" id="UP001418444"/>
    </source>
</evidence>
<gene>
    <name evidence="3" type="ORF">GCM10022231_29100</name>
</gene>